<feature type="region of interest" description="Disordered" evidence="12">
    <location>
        <begin position="1"/>
        <end position="45"/>
    </location>
</feature>
<reference evidence="13" key="1">
    <citation type="journal article" date="2020" name="Stud. Mycol.">
        <title>101 Dothideomycetes genomes: a test case for predicting lifestyles and emergence of pathogens.</title>
        <authorList>
            <person name="Haridas S."/>
            <person name="Albert R."/>
            <person name="Binder M."/>
            <person name="Bloem J."/>
            <person name="Labutti K."/>
            <person name="Salamov A."/>
            <person name="Andreopoulos B."/>
            <person name="Baker S."/>
            <person name="Barry K."/>
            <person name="Bills G."/>
            <person name="Bluhm B."/>
            <person name="Cannon C."/>
            <person name="Castanera R."/>
            <person name="Culley D."/>
            <person name="Daum C."/>
            <person name="Ezra D."/>
            <person name="Gonzalez J."/>
            <person name="Henrissat B."/>
            <person name="Kuo A."/>
            <person name="Liang C."/>
            <person name="Lipzen A."/>
            <person name="Lutzoni F."/>
            <person name="Magnuson J."/>
            <person name="Mondo S."/>
            <person name="Nolan M."/>
            <person name="Ohm R."/>
            <person name="Pangilinan J."/>
            <person name="Park H.-J."/>
            <person name="Ramirez L."/>
            <person name="Alfaro M."/>
            <person name="Sun H."/>
            <person name="Tritt A."/>
            <person name="Yoshinaga Y."/>
            <person name="Zwiers L.-H."/>
            <person name="Turgeon B."/>
            <person name="Goodwin S."/>
            <person name="Spatafora J."/>
            <person name="Crous P."/>
            <person name="Grigoriev I."/>
        </authorList>
    </citation>
    <scope>NUCLEOTIDE SEQUENCE</scope>
    <source>
        <strain evidence="13">CBS 175.79</strain>
    </source>
</reference>
<accession>A0A6A5Y3F8</accession>
<dbReference type="Proteomes" id="UP000799778">
    <property type="component" value="Unassembled WGS sequence"/>
</dbReference>
<feature type="compositionally biased region" description="Basic and acidic residues" evidence="12">
    <location>
        <begin position="1"/>
        <end position="15"/>
    </location>
</feature>
<feature type="binding site" evidence="10">
    <location>
        <position position="432"/>
    </location>
    <ligand>
        <name>substrate</name>
    </ligand>
</feature>
<feature type="binding site" evidence="10">
    <location>
        <position position="152"/>
    </location>
    <ligand>
        <name>substrate</name>
    </ligand>
</feature>
<dbReference type="OrthoDB" id="47785at2759"/>
<dbReference type="EMBL" id="ML978067">
    <property type="protein sequence ID" value="KAF2019391.1"/>
    <property type="molecule type" value="Genomic_DNA"/>
</dbReference>
<evidence type="ECO:0000256" key="3">
    <source>
        <dbReference type="ARBA" id="ARBA00022722"/>
    </source>
</evidence>
<feature type="site" description="Interaction with DNA" evidence="11">
    <location>
        <position position="456"/>
    </location>
</feature>
<dbReference type="GO" id="GO:0017005">
    <property type="term" value="F:3'-tyrosyl-DNA phosphodiesterase activity"/>
    <property type="evidence" value="ECO:0007669"/>
    <property type="project" value="TreeGrafter"/>
</dbReference>
<feature type="region of interest" description="Disordered" evidence="12">
    <location>
        <begin position="506"/>
        <end position="541"/>
    </location>
</feature>
<dbReference type="Gene3D" id="3.30.870.10">
    <property type="entry name" value="Endonuclease Chain A"/>
    <property type="match status" value="2"/>
</dbReference>
<name>A0A6A5Y3F8_9PLEO</name>
<dbReference type="GO" id="GO:0004527">
    <property type="term" value="F:exonuclease activity"/>
    <property type="evidence" value="ECO:0007669"/>
    <property type="project" value="UniProtKB-KW"/>
</dbReference>
<proteinExistence type="inferred from homology"/>
<feature type="compositionally biased region" description="Polar residues" evidence="12">
    <location>
        <begin position="30"/>
        <end position="40"/>
    </location>
</feature>
<dbReference type="SUPFAM" id="SSF56024">
    <property type="entry name" value="Phospholipase D/nuclease"/>
    <property type="match status" value="2"/>
</dbReference>
<evidence type="ECO:0000256" key="12">
    <source>
        <dbReference type="SAM" id="MobiDB-lite"/>
    </source>
</evidence>
<dbReference type="GO" id="GO:0005634">
    <property type="term" value="C:nucleus"/>
    <property type="evidence" value="ECO:0007669"/>
    <property type="project" value="UniProtKB-SubCell"/>
</dbReference>
<sequence length="584" mass="66019">MVHEGPPRKRQRLDLDSDSEQQPMVKDNVNGPNKDSATNDQSKKALIPSPVQLTKIGDLAPHQNVDTVTLHDILGDPKLIECWNFNYLFDVDFVLRHFDPRVRNLIQLKIIHGFWRRDDDRRHRLYQASERHPNVELTSAYMPDPFGTHHCKMLILFRNDGQAQVVIHTANMISRDWANMTQAVWRSPLLPLLSNESGASLDNQSQLEIGSGERFKSDLLRYLGAYENRLKELRSKLQEYDFSSIRAAFIASTPSRGKPESASPATQTSWGWPGVREILSTIPVMTKSASSKDTNNTPTPNLVVQVSSIATLGQAPTWLDNFRDVLSTSPNPPKVASFSNAAKAGSHAKPKFNIIFPTAEEIRRSLDGYGSGASIHTKIQSKAQQKQLEYLRPLFCHWNNFNEFSQSSAISQPQSLSEVRRAERGYAAPHIKTYVRFHDESQQKIDWAMVTSANLSKQAWGDITNKKGEVWIQSWETGVIVWPALFGTPDSPCTSMIPVFGKDTPEVESVESPDLMQPPGQSEDPKRENSQDLKKETQEAKQSCVGFRMPYDLPLKHYGESEEPWCATSAYTEPDWKDQVWNGY</sequence>
<dbReference type="FunFam" id="3.30.870.10:FF:000038">
    <property type="entry name" value="Probable tyrosyl-DNA phosphodiesterase"/>
    <property type="match status" value="1"/>
</dbReference>
<comment type="subcellular location">
    <subcellularLocation>
        <location evidence="1">Nucleus</location>
    </subcellularLocation>
</comment>
<feature type="active site" description="Proton donor/acceptor" evidence="9">
    <location>
        <position position="430"/>
    </location>
</feature>
<dbReference type="InterPro" id="IPR010347">
    <property type="entry name" value="Tdp1"/>
</dbReference>
<dbReference type="RefSeq" id="XP_033387730.1">
    <property type="nucleotide sequence ID" value="XM_033530312.1"/>
</dbReference>
<keyword evidence="4" id="KW-0227">DNA damage</keyword>
<evidence type="ECO:0000256" key="4">
    <source>
        <dbReference type="ARBA" id="ARBA00022763"/>
    </source>
</evidence>
<evidence type="ECO:0000256" key="2">
    <source>
        <dbReference type="ARBA" id="ARBA00010205"/>
    </source>
</evidence>
<evidence type="ECO:0000256" key="6">
    <source>
        <dbReference type="ARBA" id="ARBA00022839"/>
    </source>
</evidence>
<dbReference type="PANTHER" id="PTHR12415">
    <property type="entry name" value="TYROSYL-DNA PHOSPHODIESTERASE 1"/>
    <property type="match status" value="1"/>
</dbReference>
<evidence type="ECO:0000256" key="8">
    <source>
        <dbReference type="ARBA" id="ARBA00023242"/>
    </source>
</evidence>
<keyword evidence="7" id="KW-0234">DNA repair</keyword>
<keyword evidence="14" id="KW-1185">Reference proteome</keyword>
<dbReference type="GO" id="GO:0003690">
    <property type="term" value="F:double-stranded DNA binding"/>
    <property type="evidence" value="ECO:0007669"/>
    <property type="project" value="TreeGrafter"/>
</dbReference>
<evidence type="ECO:0000256" key="1">
    <source>
        <dbReference type="ARBA" id="ARBA00004123"/>
    </source>
</evidence>
<evidence type="ECO:0000256" key="7">
    <source>
        <dbReference type="ARBA" id="ARBA00023204"/>
    </source>
</evidence>
<dbReference type="CDD" id="cd09123">
    <property type="entry name" value="PLDc_Tdp1_2"/>
    <property type="match status" value="1"/>
</dbReference>
<feature type="compositionally biased region" description="Basic and acidic residues" evidence="12">
    <location>
        <begin position="523"/>
        <end position="539"/>
    </location>
</feature>
<dbReference type="GeneID" id="54287709"/>
<keyword evidence="3" id="KW-0540">Nuclease</keyword>
<dbReference type="PANTHER" id="PTHR12415:SF0">
    <property type="entry name" value="TYROSYL-DNA PHOSPHODIESTERASE 1"/>
    <property type="match status" value="1"/>
</dbReference>
<keyword evidence="5" id="KW-0378">Hydrolase</keyword>
<dbReference type="GO" id="GO:0006281">
    <property type="term" value="P:DNA repair"/>
    <property type="evidence" value="ECO:0007669"/>
    <property type="project" value="UniProtKB-KW"/>
</dbReference>
<evidence type="ECO:0000256" key="11">
    <source>
        <dbReference type="PIRSR" id="PIRSR610347-3"/>
    </source>
</evidence>
<protein>
    <submittedName>
        <fullName evidence="13">Phospholipase D/nuclease</fullName>
    </submittedName>
</protein>
<gene>
    <name evidence="13" type="ORF">BU24DRAFT_439545</name>
</gene>
<keyword evidence="8" id="KW-0539">Nucleus</keyword>
<evidence type="ECO:0000313" key="13">
    <source>
        <dbReference type="EMBL" id="KAF2019391.1"/>
    </source>
</evidence>
<dbReference type="GO" id="GO:0003697">
    <property type="term" value="F:single-stranded DNA binding"/>
    <property type="evidence" value="ECO:0007669"/>
    <property type="project" value="TreeGrafter"/>
</dbReference>
<feature type="active site" description="Nucleophile" evidence="9">
    <location>
        <position position="150"/>
    </location>
</feature>
<comment type="similarity">
    <text evidence="2">Belongs to the tyrosyl-DNA phosphodiesterase family.</text>
</comment>
<organism evidence="13 14">
    <name type="scientific">Aaosphaeria arxii CBS 175.79</name>
    <dbReference type="NCBI Taxonomy" id="1450172"/>
    <lineage>
        <taxon>Eukaryota</taxon>
        <taxon>Fungi</taxon>
        <taxon>Dikarya</taxon>
        <taxon>Ascomycota</taxon>
        <taxon>Pezizomycotina</taxon>
        <taxon>Dothideomycetes</taxon>
        <taxon>Pleosporomycetidae</taxon>
        <taxon>Pleosporales</taxon>
        <taxon>Pleosporales incertae sedis</taxon>
        <taxon>Aaosphaeria</taxon>
    </lineage>
</organism>
<dbReference type="Pfam" id="PF06087">
    <property type="entry name" value="Tyr-DNA_phospho"/>
    <property type="match status" value="1"/>
</dbReference>
<evidence type="ECO:0000256" key="5">
    <source>
        <dbReference type="ARBA" id="ARBA00022801"/>
    </source>
</evidence>
<keyword evidence="6" id="KW-0269">Exonuclease</keyword>
<evidence type="ECO:0000313" key="14">
    <source>
        <dbReference type="Proteomes" id="UP000799778"/>
    </source>
</evidence>
<evidence type="ECO:0000256" key="9">
    <source>
        <dbReference type="PIRSR" id="PIRSR610347-1"/>
    </source>
</evidence>
<dbReference type="AlphaFoldDB" id="A0A6A5Y3F8"/>
<evidence type="ECO:0000256" key="10">
    <source>
        <dbReference type="PIRSR" id="PIRSR610347-2"/>
    </source>
</evidence>